<comment type="caution">
    <text evidence="1">The sequence shown here is derived from an EMBL/GenBank/DDBJ whole genome shotgun (WGS) entry which is preliminary data.</text>
</comment>
<dbReference type="Proteomes" id="UP000614811">
    <property type="component" value="Unassembled WGS sequence"/>
</dbReference>
<proteinExistence type="predicted"/>
<keyword evidence="2" id="KW-1185">Reference proteome</keyword>
<dbReference type="EMBL" id="BMXA01000001">
    <property type="protein sequence ID" value="GHA00488.1"/>
    <property type="molecule type" value="Genomic_DNA"/>
</dbReference>
<organism evidence="1 2">
    <name type="scientific">Arenicella chitinivorans</name>
    <dbReference type="NCBI Taxonomy" id="1329800"/>
    <lineage>
        <taxon>Bacteria</taxon>
        <taxon>Pseudomonadati</taxon>
        <taxon>Pseudomonadota</taxon>
        <taxon>Gammaproteobacteria</taxon>
        <taxon>Arenicellales</taxon>
        <taxon>Arenicellaceae</taxon>
        <taxon>Arenicella</taxon>
    </lineage>
</organism>
<accession>A0A918VIP2</accession>
<evidence type="ECO:0000313" key="2">
    <source>
        <dbReference type="Proteomes" id="UP000614811"/>
    </source>
</evidence>
<evidence type="ECO:0000313" key="1">
    <source>
        <dbReference type="EMBL" id="GHA00488.1"/>
    </source>
</evidence>
<reference evidence="1" key="1">
    <citation type="journal article" date="2014" name="Int. J. Syst. Evol. Microbiol.">
        <title>Complete genome sequence of Corynebacterium casei LMG S-19264T (=DSM 44701T), isolated from a smear-ripened cheese.</title>
        <authorList>
            <consortium name="US DOE Joint Genome Institute (JGI-PGF)"/>
            <person name="Walter F."/>
            <person name="Albersmeier A."/>
            <person name="Kalinowski J."/>
            <person name="Ruckert C."/>
        </authorList>
    </citation>
    <scope>NUCLEOTIDE SEQUENCE</scope>
    <source>
        <strain evidence="1">KCTC 12711</strain>
    </source>
</reference>
<name>A0A918VIP2_9GAMM</name>
<protein>
    <recommendedName>
        <fullName evidence="3">AlgX/AlgJ SGNH hydrolase-like domain-containing protein</fullName>
    </recommendedName>
</protein>
<dbReference type="AlphaFoldDB" id="A0A918VIP2"/>
<reference evidence="1" key="2">
    <citation type="submission" date="2020-09" db="EMBL/GenBank/DDBJ databases">
        <authorList>
            <person name="Sun Q."/>
            <person name="Kim S."/>
        </authorList>
    </citation>
    <scope>NUCLEOTIDE SEQUENCE</scope>
    <source>
        <strain evidence="1">KCTC 12711</strain>
    </source>
</reference>
<sequence>MTKLVQDYGYRARVTTLLLAILLFTPAMAGFYSDHQLRSAIENRTLTTFPDLSAKTIWSNLRGDTSIQKQTSHFVDDHIGFALPLNQMYRRFLFYRLGESPNRRVFRTQDGFVFLSYHASTKFSAINGSCPDYNAARLNRSQQNLRTFLQSLQDKSARLAVTVYPSKPNVYPEELHSGVPAETRRRCDTAKILREINAGRQTSEEFNAIFHYPLDEFKQQRDTAYFYPPQNFHAFGMSTSLFATSLLKKLEIQVPDDVNDGKRLVARGSDLSMFIGFIAEGQAWHIPYAERGISLQPTDWIAQALDSDPSITRAHTTQYLTQNPLSNKRALVISNSFGTYTARDLAIGYRSLTQININMLPDGGMSNFLASDVFKERYDDIIIVLHDAEMVANGTLGRLQM</sequence>
<evidence type="ECO:0008006" key="3">
    <source>
        <dbReference type="Google" id="ProtNLM"/>
    </source>
</evidence>
<gene>
    <name evidence="1" type="ORF">GCM10008090_06610</name>
</gene>